<evidence type="ECO:0000313" key="3">
    <source>
        <dbReference type="Proteomes" id="UP001165060"/>
    </source>
</evidence>
<evidence type="ECO:0000313" key="2">
    <source>
        <dbReference type="EMBL" id="GMI37588.1"/>
    </source>
</evidence>
<keyword evidence="3" id="KW-1185">Reference proteome</keyword>
<feature type="region of interest" description="Disordered" evidence="1">
    <location>
        <begin position="1"/>
        <end position="48"/>
    </location>
</feature>
<dbReference type="Proteomes" id="UP001165060">
    <property type="component" value="Unassembled WGS sequence"/>
</dbReference>
<feature type="compositionally biased region" description="Basic and acidic residues" evidence="1">
    <location>
        <begin position="289"/>
        <end position="300"/>
    </location>
</feature>
<accession>A0ABQ6N1Y6</accession>
<comment type="caution">
    <text evidence="2">The sequence shown here is derived from an EMBL/GenBank/DDBJ whole genome shotgun (WGS) entry which is preliminary data.</text>
</comment>
<dbReference type="EMBL" id="BRYB01000781">
    <property type="protein sequence ID" value="GMI37588.1"/>
    <property type="molecule type" value="Genomic_DNA"/>
</dbReference>
<gene>
    <name evidence="2" type="ORF">TeGR_g12800</name>
</gene>
<evidence type="ECO:0000256" key="1">
    <source>
        <dbReference type="SAM" id="MobiDB-lite"/>
    </source>
</evidence>
<feature type="compositionally biased region" description="Low complexity" evidence="1">
    <location>
        <begin position="8"/>
        <end position="18"/>
    </location>
</feature>
<feature type="compositionally biased region" description="Low complexity" evidence="1">
    <location>
        <begin position="29"/>
        <end position="47"/>
    </location>
</feature>
<name>A0ABQ6N1Y6_9STRA</name>
<protein>
    <submittedName>
        <fullName evidence="2">Uncharacterized protein</fullName>
    </submittedName>
</protein>
<organism evidence="2 3">
    <name type="scientific">Tetraparma gracilis</name>
    <dbReference type="NCBI Taxonomy" id="2962635"/>
    <lineage>
        <taxon>Eukaryota</taxon>
        <taxon>Sar</taxon>
        <taxon>Stramenopiles</taxon>
        <taxon>Ochrophyta</taxon>
        <taxon>Bolidophyceae</taxon>
        <taxon>Parmales</taxon>
        <taxon>Triparmaceae</taxon>
        <taxon>Tetraparma</taxon>
    </lineage>
</organism>
<sequence length="511" mass="55480">MEEASEITLELSPSNLPTTPSPPDPARSLPGGLPHPTSTLPLSSLAPSLPPIPPRSALHGKLLFDAEAADSPLLPRTFLARPDELPRDAAGMKEMPLFEYLALKILHHHTRGSGLKAEQDEELHAATGLHVHPHVSTVTYLTSHGGPTVVPDYRLPNVGGRTLPGDPAVAEAPERAVDVVYPEHLKHMSFDGRKLHGGDASLLPGAARFPPPAAEVSERYAGRAKDREGFKGWFAEEARVTFLVNVWCHHRPIGAGPVEGFYREAMVKAGEVLGEVDWDEEFWMWRGGEEKGGRGGGGEKEPEELVVGEGARTERMEWEISAEGVREVCVVDLPAEALRERRRDTRVLLGAKERFQIRRGPAGEAGEAGGEKDAKRQKYWWYEVWETYRRIALTGGLRLLDGGSGLQFAVGLLVCIFGLRTVAVKKPCLTHAANRLTEIVGWQLVLTFVGANVVSMSDGKRTDGAVDAFLIAVQEQLSQALAEAGAKAAEADSLKAALAKAEGELLRLKQE</sequence>
<proteinExistence type="predicted"/>
<feature type="region of interest" description="Disordered" evidence="1">
    <location>
        <begin position="289"/>
        <end position="308"/>
    </location>
</feature>
<reference evidence="2 3" key="1">
    <citation type="journal article" date="2023" name="Commun. Biol.">
        <title>Genome analysis of Parmales, the sister group of diatoms, reveals the evolutionary specialization of diatoms from phago-mixotrophs to photoautotrophs.</title>
        <authorList>
            <person name="Ban H."/>
            <person name="Sato S."/>
            <person name="Yoshikawa S."/>
            <person name="Yamada K."/>
            <person name="Nakamura Y."/>
            <person name="Ichinomiya M."/>
            <person name="Sato N."/>
            <person name="Blanc-Mathieu R."/>
            <person name="Endo H."/>
            <person name="Kuwata A."/>
            <person name="Ogata H."/>
        </authorList>
    </citation>
    <scope>NUCLEOTIDE SEQUENCE [LARGE SCALE GENOMIC DNA]</scope>
</reference>